<sequence length="420" mass="46406">MPSSATIVNDSEKGDCVQKQSSSTSGVRSNTTTSEVTGAPRNATTAQTSRKQPGKRKRSCGRTSLAKGDGQPSSEANVNPPRSRRTISTRFGEDDMTTADRAISDSQLVGGTADVPLPSTGRGQGRRSISRRNTRSSRTYDTPGSSSERADEEPDIEPGSSDTRVAEDDLTPTERRIPDTQLLRNLGKHPSVYARAGQNPPTKGLYFRGAWRNAVKLYRAANDQYKQLFIDAGFGDFLQIEPFWAFEYLSISRPEHSEEGEKAFPRAMRWKFAKNIGTLDNSELTASRCQLDDVDDVAQMYGQQNKKKRQSKDEQQSKNEPANHINSGRSAATLVRNDIKDYASWFANNSVGKIVDVNQLIGGPDIGRKVMSHWMATHQPEMILVPESEVKEITEALGTADAELNKLQEELSQIRRGSYS</sequence>
<keyword evidence="1" id="KW-0175">Coiled coil</keyword>
<evidence type="ECO:0000313" key="4">
    <source>
        <dbReference type="Proteomes" id="UP000593563"/>
    </source>
</evidence>
<feature type="compositionally biased region" description="Basic and acidic residues" evidence="2">
    <location>
        <begin position="164"/>
        <end position="178"/>
    </location>
</feature>
<evidence type="ECO:0000256" key="1">
    <source>
        <dbReference type="SAM" id="Coils"/>
    </source>
</evidence>
<gene>
    <name evidence="3" type="ORF">AG4045_011462</name>
</gene>
<proteinExistence type="predicted"/>
<dbReference type="AlphaFoldDB" id="A0A6L5BB37"/>
<feature type="coiled-coil region" evidence="1">
    <location>
        <begin position="390"/>
        <end position="417"/>
    </location>
</feature>
<feature type="region of interest" description="Disordered" evidence="2">
    <location>
        <begin position="303"/>
        <end position="329"/>
    </location>
</feature>
<accession>A0A6L5BB37</accession>
<feature type="compositionally biased region" description="Basic residues" evidence="2">
    <location>
        <begin position="124"/>
        <end position="135"/>
    </location>
</feature>
<comment type="caution">
    <text evidence="3">The sequence shown here is derived from an EMBL/GenBank/DDBJ whole genome shotgun (WGS) entry which is preliminary data.</text>
</comment>
<feature type="compositionally biased region" description="Polar residues" evidence="2">
    <location>
        <begin position="18"/>
        <end position="51"/>
    </location>
</feature>
<keyword evidence="4" id="KW-1185">Reference proteome</keyword>
<organism evidence="3 4">
    <name type="scientific">Apium graveolens</name>
    <name type="common">Celery</name>
    <dbReference type="NCBI Taxonomy" id="4045"/>
    <lineage>
        <taxon>Eukaryota</taxon>
        <taxon>Viridiplantae</taxon>
        <taxon>Streptophyta</taxon>
        <taxon>Embryophyta</taxon>
        <taxon>Tracheophyta</taxon>
        <taxon>Spermatophyta</taxon>
        <taxon>Magnoliopsida</taxon>
        <taxon>eudicotyledons</taxon>
        <taxon>Gunneridae</taxon>
        <taxon>Pentapetalae</taxon>
        <taxon>asterids</taxon>
        <taxon>campanulids</taxon>
        <taxon>Apiales</taxon>
        <taxon>Apiaceae</taxon>
        <taxon>Apioideae</taxon>
        <taxon>apioid superclade</taxon>
        <taxon>Apieae</taxon>
        <taxon>Apium</taxon>
    </lineage>
</organism>
<protein>
    <submittedName>
        <fullName evidence="3">Uncharacterized protein</fullName>
    </submittedName>
</protein>
<dbReference type="EMBL" id="WRXP01000143">
    <property type="protein sequence ID" value="KAF1002949.1"/>
    <property type="molecule type" value="Genomic_DNA"/>
</dbReference>
<dbReference type="Proteomes" id="UP000593563">
    <property type="component" value="Unassembled WGS sequence"/>
</dbReference>
<feature type="region of interest" description="Disordered" evidence="2">
    <location>
        <begin position="1"/>
        <end position="197"/>
    </location>
</feature>
<evidence type="ECO:0000313" key="3">
    <source>
        <dbReference type="EMBL" id="KAF1002949.1"/>
    </source>
</evidence>
<evidence type="ECO:0000256" key="2">
    <source>
        <dbReference type="SAM" id="MobiDB-lite"/>
    </source>
</evidence>
<feature type="compositionally biased region" description="Polar residues" evidence="2">
    <location>
        <begin position="318"/>
        <end position="329"/>
    </location>
</feature>
<name>A0A6L5BB37_APIGR</name>
<reference evidence="3" key="1">
    <citation type="submission" date="2020-01" db="EMBL/GenBank/DDBJ databases">
        <title>The Celery Genome Sequence Reveals Sequential Paleo-tetraploidization, Resistance Gene Elimination, Karyotype Evolution, and Functional Innovation in Apiales.</title>
        <authorList>
            <person name="Song X."/>
        </authorList>
    </citation>
    <scope>NUCLEOTIDE SEQUENCE</scope>
    <source>
        <tissue evidence="3">Leaf</tissue>
    </source>
</reference>